<protein>
    <submittedName>
        <fullName evidence="2">Uncharacterized protein</fullName>
    </submittedName>
</protein>
<feature type="compositionally biased region" description="Basic and acidic residues" evidence="1">
    <location>
        <begin position="249"/>
        <end position="260"/>
    </location>
</feature>
<comment type="caution">
    <text evidence="2">The sequence shown here is derived from an EMBL/GenBank/DDBJ whole genome shotgun (WGS) entry which is preliminary data.</text>
</comment>
<accession>A0ABR1SX57</accession>
<gene>
    <name evidence="2" type="ORF">PG993_007315</name>
</gene>
<reference evidence="2 3" key="1">
    <citation type="submission" date="2023-01" db="EMBL/GenBank/DDBJ databases">
        <title>Analysis of 21 Apiospora genomes using comparative genomics revels a genus with tremendous synthesis potential of carbohydrate active enzymes and secondary metabolites.</title>
        <authorList>
            <person name="Sorensen T."/>
        </authorList>
    </citation>
    <scope>NUCLEOTIDE SEQUENCE [LARGE SCALE GENOMIC DNA]</scope>
    <source>
        <strain evidence="2 3">CBS 33761</strain>
    </source>
</reference>
<evidence type="ECO:0000313" key="3">
    <source>
        <dbReference type="Proteomes" id="UP001444661"/>
    </source>
</evidence>
<evidence type="ECO:0000256" key="1">
    <source>
        <dbReference type="SAM" id="MobiDB-lite"/>
    </source>
</evidence>
<feature type="compositionally biased region" description="Basic residues" evidence="1">
    <location>
        <begin position="227"/>
        <end position="241"/>
    </location>
</feature>
<evidence type="ECO:0000313" key="2">
    <source>
        <dbReference type="EMBL" id="KAK8038904.1"/>
    </source>
</evidence>
<organism evidence="2 3">
    <name type="scientific">Apiospora rasikravindrae</name>
    <dbReference type="NCBI Taxonomy" id="990691"/>
    <lineage>
        <taxon>Eukaryota</taxon>
        <taxon>Fungi</taxon>
        <taxon>Dikarya</taxon>
        <taxon>Ascomycota</taxon>
        <taxon>Pezizomycotina</taxon>
        <taxon>Sordariomycetes</taxon>
        <taxon>Xylariomycetidae</taxon>
        <taxon>Amphisphaeriales</taxon>
        <taxon>Apiosporaceae</taxon>
        <taxon>Apiospora</taxon>
    </lineage>
</organism>
<name>A0ABR1SX57_9PEZI</name>
<feature type="region of interest" description="Disordered" evidence="1">
    <location>
        <begin position="75"/>
        <end position="299"/>
    </location>
</feature>
<feature type="compositionally biased region" description="Basic and acidic residues" evidence="1">
    <location>
        <begin position="1"/>
        <end position="21"/>
    </location>
</feature>
<proteinExistence type="predicted"/>
<feature type="compositionally biased region" description="Polar residues" evidence="1">
    <location>
        <begin position="75"/>
        <end position="88"/>
    </location>
</feature>
<dbReference type="EMBL" id="JAQQWK010000006">
    <property type="protein sequence ID" value="KAK8038904.1"/>
    <property type="molecule type" value="Genomic_DNA"/>
</dbReference>
<sequence>MPERKKSPEKKKLPEKTKKGDPAVPDVPPSASSKPGHWKDKIERKSRAIDKELGFDEVTAENADEWLNARMNRISQESQQRSEASWVQLQAGLDFQQKMSRGLLPGTKEPPPPPPPINNFEPRTTRLQKATLATLVAEAQRKMTPEPEDKDEPPALFGPLPQISPSEEKLHQKRRLSLGPSPSAKRRPSMRSPPPPEAKGDEMLPPPKQEDDDYKPATDDTDIQSVRGHRRQPRTQRRHSPPQRQTEFLSEHGDSHDQHAQSRRRPRANPLDTNLGPNWDFHMVDGSRPTKARGSGYTT</sequence>
<feature type="compositionally biased region" description="Pro residues" evidence="1">
    <location>
        <begin position="108"/>
        <end position="117"/>
    </location>
</feature>
<feature type="region of interest" description="Disordered" evidence="1">
    <location>
        <begin position="1"/>
        <end position="45"/>
    </location>
</feature>
<keyword evidence="3" id="KW-1185">Reference proteome</keyword>
<dbReference type="Proteomes" id="UP001444661">
    <property type="component" value="Unassembled WGS sequence"/>
</dbReference>